<keyword evidence="1 3" id="KW-0732">Signal</keyword>
<keyword evidence="6" id="KW-1185">Reference proteome</keyword>
<feature type="domain" description="CBM1" evidence="4">
    <location>
        <begin position="22"/>
        <end position="58"/>
    </location>
</feature>
<evidence type="ECO:0000256" key="1">
    <source>
        <dbReference type="ARBA" id="ARBA00022729"/>
    </source>
</evidence>
<dbReference type="OrthoDB" id="70316at2759"/>
<dbReference type="GO" id="GO:0030248">
    <property type="term" value="F:cellulose binding"/>
    <property type="evidence" value="ECO:0007669"/>
    <property type="project" value="InterPro"/>
</dbReference>
<reference evidence="5 6" key="1">
    <citation type="submission" date="2018-08" db="EMBL/GenBank/DDBJ databases">
        <title>Draft genome of the lignicolous fungus Coniochaeta pulveracea.</title>
        <authorList>
            <person name="Borstlap C.J."/>
            <person name="De Witt R.N."/>
            <person name="Botha A."/>
            <person name="Volschenk H."/>
        </authorList>
    </citation>
    <scope>NUCLEOTIDE SEQUENCE [LARGE SCALE GENOMIC DNA]</scope>
    <source>
        <strain evidence="5 6">CAB683</strain>
    </source>
</reference>
<dbReference type="PROSITE" id="PS51164">
    <property type="entry name" value="CBM1_2"/>
    <property type="match status" value="1"/>
</dbReference>
<accession>A0A420YGP3</accession>
<dbReference type="STRING" id="177199.A0A420YGP3"/>
<evidence type="ECO:0000256" key="2">
    <source>
        <dbReference type="SAM" id="MobiDB-lite"/>
    </source>
</evidence>
<proteinExistence type="predicted"/>
<protein>
    <recommendedName>
        <fullName evidence="4">CBM1 domain-containing protein</fullName>
    </recommendedName>
</protein>
<dbReference type="InterPro" id="IPR000254">
    <property type="entry name" value="CBD"/>
</dbReference>
<dbReference type="EMBL" id="QVQW01000011">
    <property type="protein sequence ID" value="RKU47040.1"/>
    <property type="molecule type" value="Genomic_DNA"/>
</dbReference>
<name>A0A420YGP3_9PEZI</name>
<dbReference type="GO" id="GO:0005975">
    <property type="term" value="P:carbohydrate metabolic process"/>
    <property type="evidence" value="ECO:0007669"/>
    <property type="project" value="InterPro"/>
</dbReference>
<dbReference type="SMART" id="SM00236">
    <property type="entry name" value="fCBD"/>
    <property type="match status" value="1"/>
</dbReference>
<dbReference type="Pfam" id="PF00734">
    <property type="entry name" value="CBM_1"/>
    <property type="match status" value="1"/>
</dbReference>
<evidence type="ECO:0000313" key="5">
    <source>
        <dbReference type="EMBL" id="RKU47040.1"/>
    </source>
</evidence>
<dbReference type="PROSITE" id="PS00562">
    <property type="entry name" value="CBM1_1"/>
    <property type="match status" value="1"/>
</dbReference>
<evidence type="ECO:0000256" key="3">
    <source>
        <dbReference type="SAM" id="SignalP"/>
    </source>
</evidence>
<evidence type="ECO:0000313" key="6">
    <source>
        <dbReference type="Proteomes" id="UP000275385"/>
    </source>
</evidence>
<dbReference type="Proteomes" id="UP000275385">
    <property type="component" value="Unassembled WGS sequence"/>
</dbReference>
<comment type="caution">
    <text evidence="5">The sequence shown here is derived from an EMBL/GenBank/DDBJ whole genome shotgun (WGS) entry which is preliminary data.</text>
</comment>
<gene>
    <name evidence="5" type="ORF">DL546_008646</name>
</gene>
<dbReference type="GO" id="GO:0005576">
    <property type="term" value="C:extracellular region"/>
    <property type="evidence" value="ECO:0007669"/>
    <property type="project" value="InterPro"/>
</dbReference>
<organism evidence="5 6">
    <name type="scientific">Coniochaeta pulveracea</name>
    <dbReference type="NCBI Taxonomy" id="177199"/>
    <lineage>
        <taxon>Eukaryota</taxon>
        <taxon>Fungi</taxon>
        <taxon>Dikarya</taxon>
        <taxon>Ascomycota</taxon>
        <taxon>Pezizomycotina</taxon>
        <taxon>Sordariomycetes</taxon>
        <taxon>Sordariomycetidae</taxon>
        <taxon>Coniochaetales</taxon>
        <taxon>Coniochaetaceae</taxon>
        <taxon>Coniochaeta</taxon>
    </lineage>
</organism>
<dbReference type="AlphaFoldDB" id="A0A420YGP3"/>
<feature type="signal peptide" evidence="3">
    <location>
        <begin position="1"/>
        <end position="20"/>
    </location>
</feature>
<sequence length="276" mass="29097">MVSITRAAIAIPLLAAAVAAQATAGPYGQCGGTGYTGPSVCGSGYTCTTYNPYYAQCYPGATPVTTSTASSTKPVTTTTSSSIRTSTDTSNSSSTPSTKSTSIISTTTRTPSTTLPTGSPSGSVPTTLVSGWYWIRAVEAPNFHSYLQAKPTNAPSPAYMDSYLSAGQFNIISGQLVHYRGEGVALLYMNVEDPTDKTQRKLQTWFAETKNAYGTFVFQGDTVTWSVADINRPNNGAWLVCEDQKLFVNTGAYAYLTPAGCADETIHYYGGSTANS</sequence>
<feature type="region of interest" description="Disordered" evidence="2">
    <location>
        <begin position="64"/>
        <end position="123"/>
    </location>
</feature>
<evidence type="ECO:0000259" key="4">
    <source>
        <dbReference type="PROSITE" id="PS51164"/>
    </source>
</evidence>
<dbReference type="SUPFAM" id="SSF57180">
    <property type="entry name" value="Cellulose-binding domain"/>
    <property type="match status" value="1"/>
</dbReference>
<dbReference type="InterPro" id="IPR035971">
    <property type="entry name" value="CBD_sf"/>
</dbReference>
<feature type="chain" id="PRO_5019387172" description="CBM1 domain-containing protein" evidence="3">
    <location>
        <begin position="21"/>
        <end position="276"/>
    </location>
</feature>